<evidence type="ECO:0000256" key="2">
    <source>
        <dbReference type="ARBA" id="ARBA00023052"/>
    </source>
</evidence>
<dbReference type="GO" id="GO:0005948">
    <property type="term" value="C:acetolactate synthase complex"/>
    <property type="evidence" value="ECO:0007669"/>
    <property type="project" value="TreeGrafter"/>
</dbReference>
<evidence type="ECO:0000256" key="1">
    <source>
        <dbReference type="ARBA" id="ARBA00007812"/>
    </source>
</evidence>
<dbReference type="InterPro" id="IPR012000">
    <property type="entry name" value="Thiamin_PyroP_enz_cen_dom"/>
</dbReference>
<dbReference type="Pfam" id="PF00205">
    <property type="entry name" value="TPP_enzyme_M"/>
    <property type="match status" value="1"/>
</dbReference>
<dbReference type="Pfam" id="PF02776">
    <property type="entry name" value="TPP_enzyme_N"/>
    <property type="match status" value="1"/>
</dbReference>
<dbReference type="RefSeq" id="WP_088521632.1">
    <property type="nucleotide sequence ID" value="NZ_FYDG01000009.1"/>
</dbReference>
<feature type="domain" description="Thiamine pyrophosphate enzyme TPP-binding" evidence="5">
    <location>
        <begin position="428"/>
        <end position="566"/>
    </location>
</feature>
<feature type="domain" description="Thiamine pyrophosphate enzyme central" evidence="4">
    <location>
        <begin position="214"/>
        <end position="352"/>
    </location>
</feature>
<organism evidence="7 8">
    <name type="scientific">Rhodoblastus acidophilus</name>
    <name type="common">Rhodopseudomonas acidophila</name>
    <dbReference type="NCBI Taxonomy" id="1074"/>
    <lineage>
        <taxon>Bacteria</taxon>
        <taxon>Pseudomonadati</taxon>
        <taxon>Pseudomonadota</taxon>
        <taxon>Alphaproteobacteria</taxon>
        <taxon>Hyphomicrobiales</taxon>
        <taxon>Rhodoblastaceae</taxon>
        <taxon>Rhodoblastus</taxon>
    </lineage>
</organism>
<dbReference type="AlphaFoldDB" id="A0A212RZZ2"/>
<feature type="domain" description="Thiamine pyrophosphate enzyme N-terminal TPP-binding" evidence="6">
    <location>
        <begin position="18"/>
        <end position="123"/>
    </location>
</feature>
<dbReference type="InterPro" id="IPR029061">
    <property type="entry name" value="THDP-binding"/>
</dbReference>
<dbReference type="InterPro" id="IPR029035">
    <property type="entry name" value="DHS-like_NAD/FAD-binding_dom"/>
</dbReference>
<dbReference type="SUPFAM" id="SSF52467">
    <property type="entry name" value="DHS-like NAD/FAD-binding domain"/>
    <property type="match status" value="1"/>
</dbReference>
<evidence type="ECO:0000259" key="4">
    <source>
        <dbReference type="Pfam" id="PF00205"/>
    </source>
</evidence>
<keyword evidence="2 3" id="KW-0786">Thiamine pyrophosphate</keyword>
<dbReference type="FunFam" id="3.40.50.970:FF:000007">
    <property type="entry name" value="Acetolactate synthase"/>
    <property type="match status" value="1"/>
</dbReference>
<reference evidence="8" key="1">
    <citation type="submission" date="2017-06" db="EMBL/GenBank/DDBJ databases">
        <authorList>
            <person name="Varghese N."/>
            <person name="Submissions S."/>
        </authorList>
    </citation>
    <scope>NUCLEOTIDE SEQUENCE [LARGE SCALE GENOMIC DNA]</scope>
    <source>
        <strain evidence="8">DSM 137</strain>
    </source>
</reference>
<dbReference type="GO" id="GO:0009099">
    <property type="term" value="P:L-valine biosynthetic process"/>
    <property type="evidence" value="ECO:0007669"/>
    <property type="project" value="TreeGrafter"/>
</dbReference>
<dbReference type="Pfam" id="PF02775">
    <property type="entry name" value="TPP_enzyme_C"/>
    <property type="match status" value="1"/>
</dbReference>
<protein>
    <submittedName>
        <fullName evidence="7">Acetolactate synthase-1/2/3 large subunit</fullName>
    </submittedName>
</protein>
<dbReference type="Proteomes" id="UP000198418">
    <property type="component" value="Unassembled WGS sequence"/>
</dbReference>
<dbReference type="PANTHER" id="PTHR18968">
    <property type="entry name" value="THIAMINE PYROPHOSPHATE ENZYMES"/>
    <property type="match status" value="1"/>
</dbReference>
<proteinExistence type="inferred from homology"/>
<keyword evidence="8" id="KW-1185">Reference proteome</keyword>
<dbReference type="GO" id="GO:0050660">
    <property type="term" value="F:flavin adenine dinucleotide binding"/>
    <property type="evidence" value="ECO:0007669"/>
    <property type="project" value="TreeGrafter"/>
</dbReference>
<dbReference type="InterPro" id="IPR012001">
    <property type="entry name" value="Thiamin_PyroP_enz_TPP-bd_dom"/>
</dbReference>
<dbReference type="SUPFAM" id="SSF52518">
    <property type="entry name" value="Thiamin diphosphate-binding fold (THDP-binding)"/>
    <property type="match status" value="2"/>
</dbReference>
<dbReference type="InterPro" id="IPR011766">
    <property type="entry name" value="TPP_enzyme_TPP-bd"/>
</dbReference>
<evidence type="ECO:0000259" key="6">
    <source>
        <dbReference type="Pfam" id="PF02776"/>
    </source>
</evidence>
<dbReference type="GO" id="GO:0003984">
    <property type="term" value="F:acetolactate synthase activity"/>
    <property type="evidence" value="ECO:0007669"/>
    <property type="project" value="TreeGrafter"/>
</dbReference>
<dbReference type="GO" id="GO:0009097">
    <property type="term" value="P:isoleucine biosynthetic process"/>
    <property type="evidence" value="ECO:0007669"/>
    <property type="project" value="TreeGrafter"/>
</dbReference>
<dbReference type="PANTHER" id="PTHR18968:SF142">
    <property type="entry name" value="ACETOLACTATE SYNTHASE"/>
    <property type="match status" value="1"/>
</dbReference>
<evidence type="ECO:0000313" key="7">
    <source>
        <dbReference type="EMBL" id="SNB78303.1"/>
    </source>
</evidence>
<gene>
    <name evidence="7" type="ORF">SAMN06265338_109102</name>
</gene>
<dbReference type="Gene3D" id="3.40.50.1220">
    <property type="entry name" value="TPP-binding domain"/>
    <property type="match status" value="1"/>
</dbReference>
<evidence type="ECO:0000313" key="8">
    <source>
        <dbReference type="Proteomes" id="UP000198418"/>
    </source>
</evidence>
<comment type="similarity">
    <text evidence="1 3">Belongs to the TPP enzyme family.</text>
</comment>
<dbReference type="CDD" id="cd07035">
    <property type="entry name" value="TPP_PYR_POX_like"/>
    <property type="match status" value="1"/>
</dbReference>
<evidence type="ECO:0000256" key="3">
    <source>
        <dbReference type="RuleBase" id="RU362132"/>
    </source>
</evidence>
<dbReference type="EMBL" id="FYDG01000009">
    <property type="protein sequence ID" value="SNB78303.1"/>
    <property type="molecule type" value="Genomic_DNA"/>
</dbReference>
<dbReference type="OrthoDB" id="4494979at2"/>
<name>A0A212RZZ2_RHOAC</name>
<dbReference type="CDD" id="cd00568">
    <property type="entry name" value="TPP_enzymes"/>
    <property type="match status" value="1"/>
</dbReference>
<accession>A0A212RZZ2</accession>
<dbReference type="GO" id="GO:0000287">
    <property type="term" value="F:magnesium ion binding"/>
    <property type="evidence" value="ECO:0007669"/>
    <property type="project" value="InterPro"/>
</dbReference>
<dbReference type="InterPro" id="IPR045229">
    <property type="entry name" value="TPP_enz"/>
</dbReference>
<evidence type="ECO:0000259" key="5">
    <source>
        <dbReference type="Pfam" id="PF02775"/>
    </source>
</evidence>
<dbReference type="GO" id="GO:0030976">
    <property type="term" value="F:thiamine pyrophosphate binding"/>
    <property type="evidence" value="ECO:0007669"/>
    <property type="project" value="InterPro"/>
</dbReference>
<dbReference type="Gene3D" id="3.40.50.970">
    <property type="match status" value="2"/>
</dbReference>
<sequence>MTLQTIKAEGAETVPASMRLADYVASFVAAQGVKTVFLVPGGGAMFLVDAFGKSSELDYVPNHHEQASSIAAEAYARVHGRLGCAVVTTGPGATNAITGCAGAWIESVPLLILSGQVKRADLIGASGVRQMGPQEVEIVKMAAPITKYAVTVLDPQDIRFHLEKAVHLATTGRRGPVWLDIPLDVQNSQIEPAALRGFTPEATTLSPDLEGFAREVLEDLRKAERPLLLAGHGVRLAGAADAFRDLYETLGVPVVTTWNAMDLIPSSHRLSVGKPGTVALRAPNFAVQNCDLLLSIGARLDNVVTAYNPQKFARSAKKIVVDVDPAELNKFPEDSGITRKIQADAKDFVETLLRLARRQPARRLDVWLDRCAEWKRKYPLDATPFPDSGKIGHFHLTKALSDGLPEDALIVTGSSGLGVEFFYTGFANKPGQRVFLTSGLGAMGYGMPAMIGAYMASDRRPFFGVESDGSLMMNLQEMQTIASQNLPLRMFVINNRGYASIRATQRNYFDGRYVGTGPEARLGLPDLPALAKVFGWDAFVIEDAADLDAGIARAVAHRGGPLLIDVRVVENEALFPKSAALFKEDGSILSMPLEDMSPLLPRDEFRANMIAPLDPASENVPAHLLPKS</sequence>